<keyword evidence="1" id="KW-0732">Signal</keyword>
<dbReference type="AlphaFoldDB" id="A0A9E9LY92"/>
<reference evidence="2" key="1">
    <citation type="journal article" date="2022" name="Front. Microbiol.">
        <title>New perspectives on an old grouping: The genomic and phenotypic variability of Oxalobacter formigenes and the implications for calcium oxalate stone prevention.</title>
        <authorList>
            <person name="Chmiel J.A."/>
            <person name="Carr C."/>
            <person name="Stuivenberg G.A."/>
            <person name="Venema R."/>
            <person name="Chanyi R.M."/>
            <person name="Al K.F."/>
            <person name="Giguere D."/>
            <person name="Say H."/>
            <person name="Akouris P.P."/>
            <person name="Dominguez Romero S.A."/>
            <person name="Kwong A."/>
            <person name="Tai V."/>
            <person name="Koval S.F."/>
            <person name="Razvi H."/>
            <person name="Bjazevic J."/>
            <person name="Burton J.P."/>
        </authorList>
    </citation>
    <scope>NUCLEOTIDE SEQUENCE</scope>
    <source>
        <strain evidence="2">WoOx3</strain>
    </source>
</reference>
<dbReference type="RefSeq" id="WP_269308642.1">
    <property type="nucleotide sequence ID" value="NZ_CP098242.1"/>
</dbReference>
<name>A0A9E9LY92_9BURK</name>
<feature type="chain" id="PRO_5039045034" evidence="1">
    <location>
        <begin position="23"/>
        <end position="776"/>
    </location>
</feature>
<dbReference type="EMBL" id="CP098242">
    <property type="protein sequence ID" value="WAW09639.1"/>
    <property type="molecule type" value="Genomic_DNA"/>
</dbReference>
<evidence type="ECO:0000256" key="1">
    <source>
        <dbReference type="SAM" id="SignalP"/>
    </source>
</evidence>
<protein>
    <submittedName>
        <fullName evidence="2">Uncharacterized protein</fullName>
    </submittedName>
</protein>
<sequence>MKVFLVRALLLAGGLMSSVVFAQEPVTWLDTTGNPLAKGLQMRMSYPLRGQPSDSRDKDEILSLNFPGKEVLESLEMKVYLMDSRGMGDIFPVKGAKDRKTRHAYIKKIWGDAHQKNLSSIQDRFVDGQPAIQFDESFSTGGDRPVYLVRRVLRIIYQDRLVDLAYSVGGRAENRNLVDAVFAQAEGGLFGQSVGSIRIAGIESSVAPVMTGFDSTGHPQAKGVEVKLVYPESWQLSLKGTKNTVLFASMHRGAVTEKLNLAVYAAPPDETKALFDIKGSPAKKVRQQKWQKMLESPEKRISLIDDVTVDGLPAVLMEKVPVEGGKAMGRVTKSREMFIHHPKGLVAVTCAVTANNGNRKELEKAFSVMEKGVCRPVFDSLVFADKPPPEASGAAQPNAETMTLFDTAGHPVAGMAHLQVRYPKSWQSHPPHEKDGLLELTRRQDNVLEMMELKMADLSQEDAASIFGMEGGLSQKTRLEVARKYMKDMRDIRVVSLKDVTVDGQPATVWDFEKVHATGKVTLFVRAKVLMVYYGEKLVFLNYMVGSKPENRAAVLKQFAQGERSIVPACFGSLRFLNKAEMAKQVKEKNRKAPVVSNAFSLVDATGNPQAKNARIRLLMPAGWESNPSPAQDTVEERASPDGLLVKGITLNVYKMDDAANRSIFALKGALPEKERRAHLRKLYQPGLTLLGFDAQDTVFKGRPAVLSDLAVSRSAGGMQMYMKSRVLEVYDGERRITVLCSTVGPEEMKKEVDALQVENLEKNCNPMFESLEFVE</sequence>
<keyword evidence="3" id="KW-1185">Reference proteome</keyword>
<feature type="signal peptide" evidence="1">
    <location>
        <begin position="1"/>
        <end position="22"/>
    </location>
</feature>
<organism evidence="2 3">
    <name type="scientific">Oxalobacter vibrioformis</name>
    <dbReference type="NCBI Taxonomy" id="933080"/>
    <lineage>
        <taxon>Bacteria</taxon>
        <taxon>Pseudomonadati</taxon>
        <taxon>Pseudomonadota</taxon>
        <taxon>Betaproteobacteria</taxon>
        <taxon>Burkholderiales</taxon>
        <taxon>Oxalobacteraceae</taxon>
        <taxon>Oxalobacter</taxon>
    </lineage>
</organism>
<accession>A0A9E9LY92</accession>
<proteinExistence type="predicted"/>
<dbReference type="Proteomes" id="UP001156215">
    <property type="component" value="Chromosome"/>
</dbReference>
<dbReference type="KEGG" id="ovb:NB640_10435"/>
<evidence type="ECO:0000313" key="2">
    <source>
        <dbReference type="EMBL" id="WAW09639.1"/>
    </source>
</evidence>
<gene>
    <name evidence="2" type="ORF">NB640_10435</name>
</gene>
<evidence type="ECO:0000313" key="3">
    <source>
        <dbReference type="Proteomes" id="UP001156215"/>
    </source>
</evidence>